<comment type="similarity">
    <text evidence="3 4">Belongs to the intermediate filament family.</text>
</comment>
<feature type="coiled-coil region" evidence="5">
    <location>
        <begin position="283"/>
        <end position="377"/>
    </location>
</feature>
<dbReference type="GO" id="GO:0005882">
    <property type="term" value="C:intermediate filament"/>
    <property type="evidence" value="ECO:0007669"/>
    <property type="project" value="UniProtKB-KW"/>
</dbReference>
<keyword evidence="2 5" id="KW-0175">Coiled coil</keyword>
<protein>
    <submittedName>
        <fullName evidence="8">Alpha-internexin</fullName>
    </submittedName>
</protein>
<dbReference type="Pfam" id="PF00038">
    <property type="entry name" value="Filament"/>
    <property type="match status" value="1"/>
</dbReference>
<dbReference type="AlphaFoldDB" id="A0A6G1PB86"/>
<dbReference type="FunFam" id="1.20.5.1160:FF:000001">
    <property type="entry name" value="Keratin type II"/>
    <property type="match status" value="1"/>
</dbReference>
<evidence type="ECO:0000256" key="2">
    <source>
        <dbReference type="ARBA" id="ARBA00023054"/>
    </source>
</evidence>
<feature type="domain" description="IF rod" evidence="7">
    <location>
        <begin position="89"/>
        <end position="399"/>
    </location>
</feature>
<dbReference type="InterPro" id="IPR050405">
    <property type="entry name" value="Intermediate_filament"/>
</dbReference>
<dbReference type="InterPro" id="IPR002957">
    <property type="entry name" value="Keratin_I"/>
</dbReference>
<feature type="compositionally biased region" description="Low complexity" evidence="6">
    <location>
        <begin position="33"/>
        <end position="43"/>
    </location>
</feature>
<dbReference type="Gene3D" id="1.20.5.1160">
    <property type="entry name" value="Vasodilator-stimulated phosphoprotein"/>
    <property type="match status" value="1"/>
</dbReference>
<keyword evidence="1 4" id="KW-0403">Intermediate filament</keyword>
<gene>
    <name evidence="8" type="ORF">EXN66_Car002968</name>
</gene>
<dbReference type="PROSITE" id="PS51842">
    <property type="entry name" value="IF_ROD_2"/>
    <property type="match status" value="1"/>
</dbReference>
<feature type="region of interest" description="Disordered" evidence="6">
    <location>
        <begin position="17"/>
        <end position="43"/>
    </location>
</feature>
<evidence type="ECO:0000313" key="8">
    <source>
        <dbReference type="EMBL" id="KAF3687296.1"/>
    </source>
</evidence>
<feature type="coiled-coil region" evidence="5">
    <location>
        <begin position="107"/>
        <end position="225"/>
    </location>
</feature>
<dbReference type="Gene3D" id="1.20.5.170">
    <property type="match status" value="1"/>
</dbReference>
<dbReference type="PRINTS" id="PR01248">
    <property type="entry name" value="TYPE1KERATIN"/>
</dbReference>
<proteinExistence type="inferred from homology"/>
<dbReference type="FunFam" id="1.20.5.500:FF:000001">
    <property type="entry name" value="Type II keratin 23"/>
    <property type="match status" value="1"/>
</dbReference>
<name>A0A6G1PB86_CHAAH</name>
<reference evidence="9" key="2">
    <citation type="submission" date="2019-02" db="EMBL/GenBank/DDBJ databases">
        <title>Opniocepnalus argus Var Kimnra genome.</title>
        <authorList>
            <person name="Zhou C."/>
            <person name="Xiao S."/>
        </authorList>
    </citation>
    <scope>NUCLEOTIDE SEQUENCE [LARGE SCALE GENOMIC DNA]</scope>
</reference>
<dbReference type="GO" id="GO:0045109">
    <property type="term" value="P:intermediate filament organization"/>
    <property type="evidence" value="ECO:0007669"/>
    <property type="project" value="TreeGrafter"/>
</dbReference>
<dbReference type="PANTHER" id="PTHR45652">
    <property type="entry name" value="GLIAL FIBRILLARY ACIDIC PROTEIN"/>
    <property type="match status" value="1"/>
</dbReference>
<sequence>MSYGSDVFSSSSYRRIFGDSPRYASSPSRTAINVSSRGGYRSSVSRSNVTSLGSYRKSGRSFSPMPLETFDLTQSSVLNNEFKIVRTNEKEQMQGLNDRFAMFIEKVRNLEQHNKVLETELVALRQRQSEPSRLAELYQQELRELRSVLEELNGEKSQLIIERDNIEDDLQKVRGKYEEEFRAREEAEATLKVFKKDVDDATMVRLDLEKKVESLLDEINFLRKVHDEEVAELTDMIQAAQVSVEMEVAKPDLTSALKEIRSQYESMASKNMQSAEEWYKTKFADLSEQANRSNEAIRASREEMNEFRRQLQSKTIEIESLRGTNESLEKQLREMEDRHNMEIGNYQDSMAELENELRATKSEMARHLREYQDLLNVKMALDIEIAAYRKLLEGEETRIGTGIAYPSSSISAGIGQGYSYQTRFYSSPAKTPKKEDKDEDQQQQSKSGGKVSQREVYEETVVTTKKMEKQQESNDVPTNQKN</sequence>
<accession>A0A6G1PB86</accession>
<dbReference type="Gene3D" id="1.20.5.500">
    <property type="entry name" value="Single helix bin"/>
    <property type="match status" value="1"/>
</dbReference>
<dbReference type="Pfam" id="PF04732">
    <property type="entry name" value="Filament_head"/>
    <property type="match status" value="1"/>
</dbReference>
<dbReference type="InterPro" id="IPR006821">
    <property type="entry name" value="Intermed_filament_DNA-bd"/>
</dbReference>
<evidence type="ECO:0000259" key="7">
    <source>
        <dbReference type="PROSITE" id="PS51842"/>
    </source>
</evidence>
<evidence type="ECO:0000256" key="4">
    <source>
        <dbReference type="RuleBase" id="RU000685"/>
    </source>
</evidence>
<dbReference type="PROSITE" id="PS00226">
    <property type="entry name" value="IF_ROD_1"/>
    <property type="match status" value="1"/>
</dbReference>
<evidence type="ECO:0000256" key="1">
    <source>
        <dbReference type="ARBA" id="ARBA00022754"/>
    </source>
</evidence>
<dbReference type="PANTHER" id="PTHR45652:SF18">
    <property type="entry name" value="ALPHA-INTERNEXIN"/>
    <property type="match status" value="1"/>
</dbReference>
<evidence type="ECO:0000313" key="9">
    <source>
        <dbReference type="Proteomes" id="UP000503349"/>
    </source>
</evidence>
<dbReference type="GO" id="GO:0099160">
    <property type="term" value="C:postsynaptic intermediate filament cytoskeleton"/>
    <property type="evidence" value="ECO:0007669"/>
    <property type="project" value="TreeGrafter"/>
</dbReference>
<dbReference type="InterPro" id="IPR039008">
    <property type="entry name" value="IF_rod_dom"/>
</dbReference>
<dbReference type="FunFam" id="1.20.5.170:FF:000002">
    <property type="entry name" value="Type I keratin KA11"/>
    <property type="match status" value="1"/>
</dbReference>
<feature type="compositionally biased region" description="Polar residues" evidence="6">
    <location>
        <begin position="473"/>
        <end position="482"/>
    </location>
</feature>
<organism evidence="8 9">
    <name type="scientific">Channa argus</name>
    <name type="common">Northern snakehead</name>
    <name type="synonym">Ophicephalus argus</name>
    <dbReference type="NCBI Taxonomy" id="215402"/>
    <lineage>
        <taxon>Eukaryota</taxon>
        <taxon>Metazoa</taxon>
        <taxon>Chordata</taxon>
        <taxon>Craniata</taxon>
        <taxon>Vertebrata</taxon>
        <taxon>Euteleostomi</taxon>
        <taxon>Actinopterygii</taxon>
        <taxon>Neopterygii</taxon>
        <taxon>Teleostei</taxon>
        <taxon>Neoteleostei</taxon>
        <taxon>Acanthomorphata</taxon>
        <taxon>Anabantaria</taxon>
        <taxon>Anabantiformes</taxon>
        <taxon>Channoidei</taxon>
        <taxon>Channidae</taxon>
        <taxon>Channa</taxon>
    </lineage>
</organism>
<feature type="region of interest" description="Disordered" evidence="6">
    <location>
        <begin position="426"/>
        <end position="482"/>
    </location>
</feature>
<evidence type="ECO:0000256" key="3">
    <source>
        <dbReference type="ARBA" id="ARBA00061646"/>
    </source>
</evidence>
<dbReference type="SUPFAM" id="SSF64593">
    <property type="entry name" value="Intermediate filament protein, coiled coil region"/>
    <property type="match status" value="2"/>
</dbReference>
<evidence type="ECO:0000256" key="6">
    <source>
        <dbReference type="SAM" id="MobiDB-lite"/>
    </source>
</evidence>
<feature type="compositionally biased region" description="Polar residues" evidence="6">
    <location>
        <begin position="23"/>
        <end position="32"/>
    </location>
</feature>
<dbReference type="SMART" id="SM01391">
    <property type="entry name" value="Filament"/>
    <property type="match status" value="1"/>
</dbReference>
<dbReference type="GO" id="GO:0099184">
    <property type="term" value="F:structural constituent of postsynaptic intermediate filament cytoskeleton"/>
    <property type="evidence" value="ECO:0007669"/>
    <property type="project" value="TreeGrafter"/>
</dbReference>
<feature type="compositionally biased region" description="Low complexity" evidence="6">
    <location>
        <begin position="442"/>
        <end position="451"/>
    </location>
</feature>
<evidence type="ECO:0000256" key="5">
    <source>
        <dbReference type="SAM" id="Coils"/>
    </source>
</evidence>
<dbReference type="Proteomes" id="UP000503349">
    <property type="component" value="Chromosome 3"/>
</dbReference>
<dbReference type="EMBL" id="CM015714">
    <property type="protein sequence ID" value="KAF3687296.1"/>
    <property type="molecule type" value="Genomic_DNA"/>
</dbReference>
<dbReference type="GO" id="GO:0005737">
    <property type="term" value="C:cytoplasm"/>
    <property type="evidence" value="ECO:0007669"/>
    <property type="project" value="TreeGrafter"/>
</dbReference>
<reference evidence="8 9" key="1">
    <citation type="submission" date="2019-02" db="EMBL/GenBank/DDBJ databases">
        <title>Opniocepnalus argus genome.</title>
        <authorList>
            <person name="Zhou C."/>
            <person name="Xiao S."/>
        </authorList>
    </citation>
    <scope>NUCLEOTIDE SEQUENCE [LARGE SCALE GENOMIC DNA]</scope>
    <source>
        <strain evidence="8">OARG1902GOOAL</strain>
        <tissue evidence="8">Muscle</tissue>
    </source>
</reference>
<keyword evidence="9" id="KW-1185">Reference proteome</keyword>
<dbReference type="InterPro" id="IPR018039">
    <property type="entry name" value="IF_conserved"/>
</dbReference>
<dbReference type="OrthoDB" id="2441647at2759"/>